<evidence type="ECO:0000313" key="3">
    <source>
        <dbReference type="EMBL" id="QHW00304.1"/>
    </source>
</evidence>
<dbReference type="NCBIfam" id="NF033542">
    <property type="entry name" value="transpos_IS110"/>
    <property type="match status" value="1"/>
</dbReference>
<dbReference type="Pfam" id="PF02371">
    <property type="entry name" value="Transposase_20"/>
    <property type="match status" value="1"/>
</dbReference>
<dbReference type="Proteomes" id="UP000464577">
    <property type="component" value="Chromosome"/>
</dbReference>
<gene>
    <name evidence="3" type="ORF">GJR95_37105</name>
</gene>
<evidence type="ECO:0000259" key="2">
    <source>
        <dbReference type="Pfam" id="PF02371"/>
    </source>
</evidence>
<dbReference type="Pfam" id="PF01548">
    <property type="entry name" value="DEDD_Tnp_IS110"/>
    <property type="match status" value="1"/>
</dbReference>
<dbReference type="KEGG" id="senf:GJR95_37105"/>
<feature type="domain" description="Transposase IS110-like N-terminal" evidence="1">
    <location>
        <begin position="8"/>
        <end position="151"/>
    </location>
</feature>
<evidence type="ECO:0000313" key="4">
    <source>
        <dbReference type="Proteomes" id="UP000464577"/>
    </source>
</evidence>
<proteinExistence type="predicted"/>
<dbReference type="AlphaFoldDB" id="A0A6P1W4F0"/>
<dbReference type="GO" id="GO:0003677">
    <property type="term" value="F:DNA binding"/>
    <property type="evidence" value="ECO:0007669"/>
    <property type="project" value="InterPro"/>
</dbReference>
<organism evidence="3 4">
    <name type="scientific">Spirosoma endbachense</name>
    <dbReference type="NCBI Taxonomy" id="2666025"/>
    <lineage>
        <taxon>Bacteria</taxon>
        <taxon>Pseudomonadati</taxon>
        <taxon>Bacteroidota</taxon>
        <taxon>Cytophagia</taxon>
        <taxon>Cytophagales</taxon>
        <taxon>Cytophagaceae</taxon>
        <taxon>Spirosoma</taxon>
    </lineage>
</organism>
<dbReference type="PANTHER" id="PTHR33055">
    <property type="entry name" value="TRANSPOSASE FOR INSERTION SEQUENCE ELEMENT IS1111A"/>
    <property type="match status" value="1"/>
</dbReference>
<dbReference type="GO" id="GO:0004803">
    <property type="term" value="F:transposase activity"/>
    <property type="evidence" value="ECO:0007669"/>
    <property type="project" value="InterPro"/>
</dbReference>
<feature type="domain" description="Transposase IS116/IS110/IS902 C-terminal" evidence="2">
    <location>
        <begin position="208"/>
        <end position="293"/>
    </location>
</feature>
<dbReference type="EMBL" id="CP045997">
    <property type="protein sequence ID" value="QHW00304.1"/>
    <property type="molecule type" value="Genomic_DNA"/>
</dbReference>
<sequence length="334" mass="37982">MIAYNYFIGTDIGKTTNAICVIDQLENRKLELTIPNSKTGMETLLKQLNKLPDFRLETTLFCMEHTGIYCQPMVNFFYPIGANLWLQSAVHIKHSLGLKRGKTDKADARLIAKYCIRHQRDQRLFRLTDKALSTIRQLVQQRERLMEMAKAFTDLSQDYQAMGLLAELKLHEQTSGVALAALRKQLKLVETQIECHIKASPELKTNLDLLMSIPGVGRQTALFMLIFTGNFTRFTDPKKLASYAGVAPFAYESGTSVRGRTKVSQMANTKLKHLLHMAALAAVKAKGELRDYFERKVAAGKRKMSVYNAIRNKLVHRMVSVMDRRTAYTVVYIK</sequence>
<keyword evidence="4" id="KW-1185">Reference proteome</keyword>
<dbReference type="InterPro" id="IPR047650">
    <property type="entry name" value="Transpos_IS110"/>
</dbReference>
<dbReference type="GO" id="GO:0006313">
    <property type="term" value="P:DNA transposition"/>
    <property type="evidence" value="ECO:0007669"/>
    <property type="project" value="InterPro"/>
</dbReference>
<dbReference type="InterPro" id="IPR003346">
    <property type="entry name" value="Transposase_20"/>
</dbReference>
<dbReference type="InterPro" id="IPR002525">
    <property type="entry name" value="Transp_IS110-like_N"/>
</dbReference>
<evidence type="ECO:0000259" key="1">
    <source>
        <dbReference type="Pfam" id="PF01548"/>
    </source>
</evidence>
<reference evidence="3 4" key="1">
    <citation type="submission" date="2019-11" db="EMBL/GenBank/DDBJ databases">
        <title>Spirosoma endbachense sp. nov., isolated from a natural salt meadow.</title>
        <authorList>
            <person name="Rojas J."/>
            <person name="Ambika Manirajan B."/>
            <person name="Ratering S."/>
            <person name="Suarez C."/>
            <person name="Geissler-Plaum R."/>
            <person name="Schnell S."/>
        </authorList>
    </citation>
    <scope>NUCLEOTIDE SEQUENCE [LARGE SCALE GENOMIC DNA]</scope>
    <source>
        <strain evidence="3 4">I-24</strain>
    </source>
</reference>
<name>A0A6P1W4F0_9BACT</name>
<dbReference type="PANTHER" id="PTHR33055:SF3">
    <property type="entry name" value="PUTATIVE TRANSPOSASE FOR IS117-RELATED"/>
    <property type="match status" value="1"/>
</dbReference>
<protein>
    <submittedName>
        <fullName evidence="3">IS110 family transposase</fullName>
    </submittedName>
</protein>
<dbReference type="RefSeq" id="WP_162390694.1">
    <property type="nucleotide sequence ID" value="NZ_CP045997.1"/>
</dbReference>
<accession>A0A6P1W4F0</accession>